<dbReference type="OrthoDB" id="9810303at2"/>
<accession>A0A238ZVK3</accession>
<dbReference type="Gene3D" id="3.90.550.10">
    <property type="entry name" value="Spore Coat Polysaccharide Biosynthesis Protein SpsA, Chain A"/>
    <property type="match status" value="1"/>
</dbReference>
<dbReference type="PANTHER" id="PTHR48090:SF7">
    <property type="entry name" value="RFBJ PROTEIN"/>
    <property type="match status" value="1"/>
</dbReference>
<gene>
    <name evidence="2" type="ORF">SAMN05446037_1001134</name>
</gene>
<dbReference type="Pfam" id="PF00535">
    <property type="entry name" value="Glycos_transf_2"/>
    <property type="match status" value="1"/>
</dbReference>
<dbReference type="RefSeq" id="WP_089280928.1">
    <property type="nucleotide sequence ID" value="NZ_FZOJ01000001.1"/>
</dbReference>
<dbReference type="GO" id="GO:0016740">
    <property type="term" value="F:transferase activity"/>
    <property type="evidence" value="ECO:0007669"/>
    <property type="project" value="UniProtKB-KW"/>
</dbReference>
<dbReference type="EMBL" id="FZOJ01000001">
    <property type="protein sequence ID" value="SNR87041.1"/>
    <property type="molecule type" value="Genomic_DNA"/>
</dbReference>
<sequence length="226" mass="25433">MYKNVSVIIPAFNEEKRIVNTLLAVKEVDFISKIFVVDDGSIDQTVEQALTVENIIVIKNKENKGKGHALKVGVEAAIEDSDILVFLDADLQESAKEATKLIEPLINDVADVTIAKFPPSKKKGGFGLVKNLAKYGVFLNTGVKLHTVLSGQRAFKKKVLQNIHLDYEGYAIELGMTIDIIKKGFVIKEIEVEMFHNETERNLSGFYHRGKQFYHIFKSLLGRRIR</sequence>
<dbReference type="AlphaFoldDB" id="A0A238ZVK3"/>
<dbReference type="CDD" id="cd04179">
    <property type="entry name" value="DPM_DPG-synthase_like"/>
    <property type="match status" value="1"/>
</dbReference>
<evidence type="ECO:0000313" key="2">
    <source>
        <dbReference type="EMBL" id="SNR87041.1"/>
    </source>
</evidence>
<keyword evidence="2" id="KW-0808">Transferase</keyword>
<proteinExistence type="predicted"/>
<keyword evidence="3" id="KW-1185">Reference proteome</keyword>
<dbReference type="SUPFAM" id="SSF53448">
    <property type="entry name" value="Nucleotide-diphospho-sugar transferases"/>
    <property type="match status" value="1"/>
</dbReference>
<dbReference type="InterPro" id="IPR001173">
    <property type="entry name" value="Glyco_trans_2-like"/>
</dbReference>
<evidence type="ECO:0000259" key="1">
    <source>
        <dbReference type="Pfam" id="PF00535"/>
    </source>
</evidence>
<name>A0A238ZVK3_9FIRM</name>
<evidence type="ECO:0000313" key="3">
    <source>
        <dbReference type="Proteomes" id="UP000198304"/>
    </source>
</evidence>
<dbReference type="Proteomes" id="UP000198304">
    <property type="component" value="Unassembled WGS sequence"/>
</dbReference>
<feature type="domain" description="Glycosyltransferase 2-like" evidence="1">
    <location>
        <begin position="6"/>
        <end position="161"/>
    </location>
</feature>
<protein>
    <submittedName>
        <fullName evidence="2">Glycosyltransferase involved in cell wall bisynthesis</fullName>
    </submittedName>
</protein>
<dbReference type="PANTHER" id="PTHR48090">
    <property type="entry name" value="UNDECAPRENYL-PHOSPHATE 4-DEOXY-4-FORMAMIDO-L-ARABINOSE TRANSFERASE-RELATED"/>
    <property type="match status" value="1"/>
</dbReference>
<dbReference type="InterPro" id="IPR029044">
    <property type="entry name" value="Nucleotide-diphossugar_trans"/>
</dbReference>
<reference evidence="2 3" key="1">
    <citation type="submission" date="2017-06" db="EMBL/GenBank/DDBJ databases">
        <authorList>
            <person name="Kim H.J."/>
            <person name="Triplett B.A."/>
        </authorList>
    </citation>
    <scope>NUCLEOTIDE SEQUENCE [LARGE SCALE GENOMIC DNA]</scope>
    <source>
        <strain evidence="2 3">SCA</strain>
    </source>
</reference>
<organism evidence="2 3">
    <name type="scientific">Anaerovirgula multivorans</name>
    <dbReference type="NCBI Taxonomy" id="312168"/>
    <lineage>
        <taxon>Bacteria</taxon>
        <taxon>Bacillati</taxon>
        <taxon>Bacillota</taxon>
        <taxon>Clostridia</taxon>
        <taxon>Peptostreptococcales</taxon>
        <taxon>Natronincolaceae</taxon>
        <taxon>Anaerovirgula</taxon>
    </lineage>
</organism>
<dbReference type="InterPro" id="IPR050256">
    <property type="entry name" value="Glycosyltransferase_2"/>
</dbReference>